<comment type="caution">
    <text evidence="2">The sequence shown here is derived from an EMBL/GenBank/DDBJ whole genome shotgun (WGS) entry which is preliminary data.</text>
</comment>
<evidence type="ECO:0000313" key="3">
    <source>
        <dbReference type="Proteomes" id="UP000617426"/>
    </source>
</evidence>
<dbReference type="Proteomes" id="UP000617426">
    <property type="component" value="Unassembled WGS sequence"/>
</dbReference>
<keyword evidence="3" id="KW-1185">Reference proteome</keyword>
<feature type="transmembrane region" description="Helical" evidence="1">
    <location>
        <begin position="81"/>
        <end position="99"/>
    </location>
</feature>
<dbReference type="Pfam" id="PF09819">
    <property type="entry name" value="ABC_cobalt"/>
    <property type="match status" value="1"/>
</dbReference>
<dbReference type="InterPro" id="IPR017195">
    <property type="entry name" value="ABC_thiamin-permease_prd"/>
</dbReference>
<dbReference type="AlphaFoldDB" id="A0A923E3K8"/>
<sequence>MTPPSTEIRTSNRSGLRDSALGTRNLMTIAALAIVGSLLVVPLSIATPVLATTPKAILGLCAIMGVWYLAYLLPGLLVRKPGAFLIAGLLMGVISTFTTPLGPSAIIGNAMGAAFLELPMLLLLYRKWTWWAYALGATVFGAFNAAVYGASYQIVQTPAEYALGIALSLGSCYLTLACAMLLRRSLERAGIGVLK</sequence>
<organism evidence="2 3">
    <name type="scientific">Schaalia hyovaginalis</name>
    <dbReference type="NCBI Taxonomy" id="29316"/>
    <lineage>
        <taxon>Bacteria</taxon>
        <taxon>Bacillati</taxon>
        <taxon>Actinomycetota</taxon>
        <taxon>Actinomycetes</taxon>
        <taxon>Actinomycetales</taxon>
        <taxon>Actinomycetaceae</taxon>
        <taxon>Schaalia</taxon>
    </lineage>
</organism>
<feature type="transmembrane region" description="Helical" evidence="1">
    <location>
        <begin position="132"/>
        <end position="155"/>
    </location>
</feature>
<feature type="transmembrane region" description="Helical" evidence="1">
    <location>
        <begin position="161"/>
        <end position="182"/>
    </location>
</feature>
<name>A0A923E3K8_9ACTO</name>
<evidence type="ECO:0000256" key="1">
    <source>
        <dbReference type="SAM" id="Phobius"/>
    </source>
</evidence>
<keyword evidence="1" id="KW-0812">Transmembrane</keyword>
<evidence type="ECO:0000313" key="2">
    <source>
        <dbReference type="EMBL" id="MBB6335413.1"/>
    </source>
</evidence>
<dbReference type="RefSeq" id="WP_184453751.1">
    <property type="nucleotide sequence ID" value="NZ_JACHMK010000001.1"/>
</dbReference>
<keyword evidence="1" id="KW-1133">Transmembrane helix</keyword>
<dbReference type="EMBL" id="JACHMK010000001">
    <property type="protein sequence ID" value="MBB6335413.1"/>
    <property type="molecule type" value="Genomic_DNA"/>
</dbReference>
<protein>
    <submittedName>
        <fullName evidence="2">Energy-coupling factor transport system substrate-specific component</fullName>
    </submittedName>
</protein>
<accession>A0A923E3K8</accession>
<feature type="transmembrane region" description="Helical" evidence="1">
    <location>
        <begin position="56"/>
        <end position="74"/>
    </location>
</feature>
<keyword evidence="1" id="KW-0472">Membrane</keyword>
<proteinExistence type="predicted"/>
<reference evidence="2" key="1">
    <citation type="submission" date="2020-08" db="EMBL/GenBank/DDBJ databases">
        <title>Sequencing the genomes of 1000 actinobacteria strains.</title>
        <authorList>
            <person name="Klenk H.-P."/>
        </authorList>
    </citation>
    <scope>NUCLEOTIDE SEQUENCE</scope>
    <source>
        <strain evidence="2">DSM 10695</strain>
    </source>
</reference>
<gene>
    <name evidence="2" type="ORF">HD592_001978</name>
</gene>
<feature type="transmembrane region" description="Helical" evidence="1">
    <location>
        <begin position="26"/>
        <end position="50"/>
    </location>
</feature>